<dbReference type="Pfam" id="PF12802">
    <property type="entry name" value="MarR_2"/>
    <property type="match status" value="1"/>
</dbReference>
<dbReference type="InterPro" id="IPR039422">
    <property type="entry name" value="MarR/SlyA-like"/>
</dbReference>
<dbReference type="OrthoDB" id="3573114at2"/>
<dbReference type="Proteomes" id="UP000291469">
    <property type="component" value="Chromosome"/>
</dbReference>
<dbReference type="GO" id="GO:0003677">
    <property type="term" value="F:DNA binding"/>
    <property type="evidence" value="ECO:0007669"/>
    <property type="project" value="UniProtKB-KW"/>
</dbReference>
<dbReference type="PROSITE" id="PS50995">
    <property type="entry name" value="HTH_MARR_2"/>
    <property type="match status" value="1"/>
</dbReference>
<evidence type="ECO:0000256" key="1">
    <source>
        <dbReference type="ARBA" id="ARBA00023015"/>
    </source>
</evidence>
<dbReference type="RefSeq" id="WP_131155492.1">
    <property type="nucleotide sequence ID" value="NZ_CP036402.1"/>
</dbReference>
<evidence type="ECO:0000256" key="2">
    <source>
        <dbReference type="ARBA" id="ARBA00023125"/>
    </source>
</evidence>
<feature type="domain" description="HTH marR-type" evidence="4">
    <location>
        <begin position="19"/>
        <end position="153"/>
    </location>
</feature>
<dbReference type="InterPro" id="IPR000835">
    <property type="entry name" value="HTH_MarR-typ"/>
</dbReference>
<dbReference type="Gene3D" id="1.10.10.10">
    <property type="entry name" value="Winged helix-like DNA-binding domain superfamily/Winged helix DNA-binding domain"/>
    <property type="match status" value="1"/>
</dbReference>
<evidence type="ECO:0000256" key="3">
    <source>
        <dbReference type="ARBA" id="ARBA00023163"/>
    </source>
</evidence>
<dbReference type="GO" id="GO:0006950">
    <property type="term" value="P:response to stress"/>
    <property type="evidence" value="ECO:0007669"/>
    <property type="project" value="TreeGrafter"/>
</dbReference>
<dbReference type="SUPFAM" id="SSF46785">
    <property type="entry name" value="Winged helix' DNA-binding domain"/>
    <property type="match status" value="1"/>
</dbReference>
<proteinExistence type="predicted"/>
<sequence>MRKPLDPHDTERQADEGVGLALFELAPRLTRLENSVLREVDPPLTFRQYRILGRVAEGHTTLTALGKLATISLPAVSESVEGLVRKGLLQRTADTHDRRAVQLQLTTEGEKSLEDAQRLLEAAARELLAGLMVTDHRVAFEDDLREIADRVTSALLAARKPGTGEKGDGSP</sequence>
<keyword evidence="3" id="KW-0804">Transcription</keyword>
<dbReference type="PANTHER" id="PTHR33164">
    <property type="entry name" value="TRANSCRIPTIONAL REGULATOR, MARR FAMILY"/>
    <property type="match status" value="1"/>
</dbReference>
<dbReference type="SMART" id="SM00347">
    <property type="entry name" value="HTH_MARR"/>
    <property type="match status" value="1"/>
</dbReference>
<organism evidence="5 6">
    <name type="scientific">Egibacter rhizosphaerae</name>
    <dbReference type="NCBI Taxonomy" id="1670831"/>
    <lineage>
        <taxon>Bacteria</taxon>
        <taxon>Bacillati</taxon>
        <taxon>Actinomycetota</taxon>
        <taxon>Nitriliruptoria</taxon>
        <taxon>Egibacterales</taxon>
        <taxon>Egibacteraceae</taxon>
        <taxon>Egibacter</taxon>
    </lineage>
</organism>
<accession>A0A411YHB0</accession>
<gene>
    <name evidence="5" type="ORF">ER308_13605</name>
</gene>
<reference evidence="5 6" key="1">
    <citation type="submission" date="2019-01" db="EMBL/GenBank/DDBJ databases">
        <title>Egibacter rhizosphaerae EGI 80759T.</title>
        <authorList>
            <person name="Chen D.-D."/>
            <person name="Tian Y."/>
            <person name="Jiao J.-Y."/>
            <person name="Zhang X.-T."/>
            <person name="Zhang Y.-G."/>
            <person name="Zhang Y."/>
            <person name="Xiao M."/>
            <person name="Shu W.-S."/>
            <person name="Li W.-J."/>
        </authorList>
    </citation>
    <scope>NUCLEOTIDE SEQUENCE [LARGE SCALE GENOMIC DNA]</scope>
    <source>
        <strain evidence="5 6">EGI 80759</strain>
    </source>
</reference>
<dbReference type="PROSITE" id="PS01117">
    <property type="entry name" value="HTH_MARR_1"/>
    <property type="match status" value="1"/>
</dbReference>
<dbReference type="AlphaFoldDB" id="A0A411YHB0"/>
<dbReference type="InterPro" id="IPR036388">
    <property type="entry name" value="WH-like_DNA-bd_sf"/>
</dbReference>
<keyword evidence="2" id="KW-0238">DNA-binding</keyword>
<dbReference type="InterPro" id="IPR036390">
    <property type="entry name" value="WH_DNA-bd_sf"/>
</dbReference>
<dbReference type="PANTHER" id="PTHR33164:SF43">
    <property type="entry name" value="HTH-TYPE TRANSCRIPTIONAL REPRESSOR YETL"/>
    <property type="match status" value="1"/>
</dbReference>
<dbReference type="KEGG" id="erz:ER308_13605"/>
<keyword evidence="6" id="KW-1185">Reference proteome</keyword>
<protein>
    <submittedName>
        <fullName evidence="5">MarR family transcriptional regulator</fullName>
    </submittedName>
</protein>
<name>A0A411YHB0_9ACTN</name>
<evidence type="ECO:0000313" key="6">
    <source>
        <dbReference type="Proteomes" id="UP000291469"/>
    </source>
</evidence>
<keyword evidence="1" id="KW-0805">Transcription regulation</keyword>
<evidence type="ECO:0000259" key="4">
    <source>
        <dbReference type="PROSITE" id="PS50995"/>
    </source>
</evidence>
<dbReference type="InterPro" id="IPR023187">
    <property type="entry name" value="Tscrpt_reg_MarR-type_CS"/>
</dbReference>
<evidence type="ECO:0000313" key="5">
    <source>
        <dbReference type="EMBL" id="QBI20496.1"/>
    </source>
</evidence>
<dbReference type="EMBL" id="CP036402">
    <property type="protein sequence ID" value="QBI20496.1"/>
    <property type="molecule type" value="Genomic_DNA"/>
</dbReference>
<dbReference type="GO" id="GO:0003700">
    <property type="term" value="F:DNA-binding transcription factor activity"/>
    <property type="evidence" value="ECO:0007669"/>
    <property type="project" value="InterPro"/>
</dbReference>